<dbReference type="InterPro" id="IPR050791">
    <property type="entry name" value="Aldo-Keto_reductase"/>
</dbReference>
<feature type="domain" description="NADP-dependent oxidoreductase" evidence="2">
    <location>
        <begin position="16"/>
        <end position="309"/>
    </location>
</feature>
<dbReference type="Proteomes" id="UP000245168">
    <property type="component" value="Unassembled WGS sequence"/>
</dbReference>
<dbReference type="OrthoDB" id="9803483at2"/>
<dbReference type="PANTHER" id="PTHR43625:SF5">
    <property type="entry name" value="PYRIDOXAL REDUCTASE, CHLOROPLASTIC"/>
    <property type="match status" value="1"/>
</dbReference>
<dbReference type="InterPro" id="IPR023210">
    <property type="entry name" value="NADP_OxRdtase_dom"/>
</dbReference>
<dbReference type="PRINTS" id="PR00069">
    <property type="entry name" value="ALDKETRDTASE"/>
</dbReference>
<sequence length="330" mass="35110">MKHLQMTGVDRPVSRLGLGCMGMSEFYGPPSDDADSFAVMARALELGVNFFDTADMYGQGENERLVGRFAADRRDDIVIASKCGIRRDGNGALAGVDTSPSYIKQACEASLARLGVETIDLYYLHRLDGVTPVEDSMGALADLAREGKIRAAGLSEVSPETLKRACAVFPVSAVQSEYSLTTRDPEDGMLAACEETGSAFVAYSPLGRGLLTGAIRSAEDLAETDLRRTGNFPRFSGDALAHNVALADQVAAIAGEKNVTPAQIALAWLLRRDNVVPIPGTRKIARLEENVGALDVALSDADAARLEAAVPPEAVEGERYSEASMRAVGR</sequence>
<dbReference type="RefSeq" id="WP_109253514.1">
    <property type="nucleotide sequence ID" value="NZ_QEXV01000005.1"/>
</dbReference>
<evidence type="ECO:0000256" key="1">
    <source>
        <dbReference type="ARBA" id="ARBA00023002"/>
    </source>
</evidence>
<dbReference type="Gene3D" id="3.20.20.100">
    <property type="entry name" value="NADP-dependent oxidoreductase domain"/>
    <property type="match status" value="1"/>
</dbReference>
<accession>A0A2U2BRZ7</accession>
<dbReference type="GO" id="GO:0016491">
    <property type="term" value="F:oxidoreductase activity"/>
    <property type="evidence" value="ECO:0007669"/>
    <property type="project" value="UniProtKB-KW"/>
</dbReference>
<evidence type="ECO:0000313" key="4">
    <source>
        <dbReference type="Proteomes" id="UP000245168"/>
    </source>
</evidence>
<name>A0A2U2BRZ7_9PROT</name>
<dbReference type="Pfam" id="PF00248">
    <property type="entry name" value="Aldo_ket_red"/>
    <property type="match status" value="1"/>
</dbReference>
<keyword evidence="1" id="KW-0560">Oxidoreductase</keyword>
<organism evidence="3 4">
    <name type="scientific">Marinicauda salina</name>
    <dbReference type="NCBI Taxonomy" id="2135793"/>
    <lineage>
        <taxon>Bacteria</taxon>
        <taxon>Pseudomonadati</taxon>
        <taxon>Pseudomonadota</taxon>
        <taxon>Alphaproteobacteria</taxon>
        <taxon>Maricaulales</taxon>
        <taxon>Maricaulaceae</taxon>
        <taxon>Marinicauda</taxon>
    </lineage>
</organism>
<dbReference type="EMBL" id="QEXV01000005">
    <property type="protein sequence ID" value="PWE16791.1"/>
    <property type="molecule type" value="Genomic_DNA"/>
</dbReference>
<comment type="caution">
    <text evidence="3">The sequence shown here is derived from an EMBL/GenBank/DDBJ whole genome shotgun (WGS) entry which is preliminary data.</text>
</comment>
<dbReference type="PANTHER" id="PTHR43625">
    <property type="entry name" value="AFLATOXIN B1 ALDEHYDE REDUCTASE"/>
    <property type="match status" value="1"/>
</dbReference>
<evidence type="ECO:0000313" key="3">
    <source>
        <dbReference type="EMBL" id="PWE16791.1"/>
    </source>
</evidence>
<reference evidence="4" key="1">
    <citation type="submission" date="2018-05" db="EMBL/GenBank/DDBJ databases">
        <authorList>
            <person name="Liu B.-T."/>
        </authorList>
    </citation>
    <scope>NUCLEOTIDE SEQUENCE [LARGE SCALE GENOMIC DNA]</scope>
    <source>
        <strain evidence="4">WD6-1</strain>
    </source>
</reference>
<evidence type="ECO:0000259" key="2">
    <source>
        <dbReference type="Pfam" id="PF00248"/>
    </source>
</evidence>
<dbReference type="InterPro" id="IPR036812">
    <property type="entry name" value="NAD(P)_OxRdtase_dom_sf"/>
</dbReference>
<proteinExistence type="predicted"/>
<dbReference type="CDD" id="cd19076">
    <property type="entry name" value="AKR_AKR13A_13D"/>
    <property type="match status" value="1"/>
</dbReference>
<dbReference type="GO" id="GO:0005737">
    <property type="term" value="C:cytoplasm"/>
    <property type="evidence" value="ECO:0007669"/>
    <property type="project" value="TreeGrafter"/>
</dbReference>
<protein>
    <submittedName>
        <fullName evidence="3">Aldo/keto reductase</fullName>
    </submittedName>
</protein>
<dbReference type="SUPFAM" id="SSF51430">
    <property type="entry name" value="NAD(P)-linked oxidoreductase"/>
    <property type="match status" value="1"/>
</dbReference>
<gene>
    <name evidence="3" type="ORF">DDZ18_11380</name>
</gene>
<dbReference type="InterPro" id="IPR020471">
    <property type="entry name" value="AKR"/>
</dbReference>
<keyword evidence="4" id="KW-1185">Reference proteome</keyword>
<dbReference type="AlphaFoldDB" id="A0A2U2BRZ7"/>